<comment type="caution">
    <text evidence="17">The sequence shown here is derived from an EMBL/GenBank/DDBJ whole genome shotgun (WGS) entry which is preliminary data.</text>
</comment>
<evidence type="ECO:0000256" key="8">
    <source>
        <dbReference type="ARBA" id="ARBA00023065"/>
    </source>
</evidence>
<evidence type="ECO:0000259" key="15">
    <source>
        <dbReference type="Pfam" id="PF00593"/>
    </source>
</evidence>
<feature type="domain" description="TonB-dependent receptor plug" evidence="16">
    <location>
        <begin position="117"/>
        <end position="236"/>
    </location>
</feature>
<keyword evidence="7" id="KW-0408">Iron</keyword>
<dbReference type="NCBIfam" id="TIGR04056">
    <property type="entry name" value="OMP_RagA_SusC"/>
    <property type="match status" value="1"/>
</dbReference>
<dbReference type="Gene3D" id="2.60.40.1120">
    <property type="entry name" value="Carboxypeptidase-like, regulatory domain"/>
    <property type="match status" value="1"/>
</dbReference>
<keyword evidence="4" id="KW-0410">Iron transport</keyword>
<dbReference type="InterPro" id="IPR012910">
    <property type="entry name" value="Plug_dom"/>
</dbReference>
<dbReference type="AlphaFoldDB" id="A0A1V6LPN5"/>
<protein>
    <submittedName>
        <fullName evidence="17">SusC/RagA family TonB-linked outer membrane protein</fullName>
    </submittedName>
</protein>
<keyword evidence="3 12" id="KW-1134">Transmembrane beta strand</keyword>
<evidence type="ECO:0000313" key="17">
    <source>
        <dbReference type="EMBL" id="OQD41987.1"/>
    </source>
</evidence>
<keyword evidence="5 12" id="KW-0812">Transmembrane</keyword>
<keyword evidence="9 13" id="KW-0798">TonB box</keyword>
<dbReference type="InterPro" id="IPR023997">
    <property type="entry name" value="TonB-dep_OMP_SusC/RagA_CS"/>
</dbReference>
<evidence type="ECO:0000256" key="6">
    <source>
        <dbReference type="ARBA" id="ARBA00022729"/>
    </source>
</evidence>
<dbReference type="Pfam" id="PF13715">
    <property type="entry name" value="CarbopepD_reg_2"/>
    <property type="match status" value="1"/>
</dbReference>
<keyword evidence="6 14" id="KW-0732">Signal</keyword>
<dbReference type="Proteomes" id="UP000191680">
    <property type="component" value="Unassembled WGS sequence"/>
</dbReference>
<proteinExistence type="inferred from homology"/>
<dbReference type="Gene3D" id="2.40.170.20">
    <property type="entry name" value="TonB-dependent receptor, beta-barrel domain"/>
    <property type="match status" value="1"/>
</dbReference>
<evidence type="ECO:0000256" key="7">
    <source>
        <dbReference type="ARBA" id="ARBA00023004"/>
    </source>
</evidence>
<dbReference type="InterPro" id="IPR036942">
    <property type="entry name" value="Beta-barrel_TonB_sf"/>
</dbReference>
<dbReference type="InterPro" id="IPR000531">
    <property type="entry name" value="Beta-barrel_TonB"/>
</dbReference>
<dbReference type="Pfam" id="PF07715">
    <property type="entry name" value="Plug"/>
    <property type="match status" value="1"/>
</dbReference>
<evidence type="ECO:0000256" key="3">
    <source>
        <dbReference type="ARBA" id="ARBA00022452"/>
    </source>
</evidence>
<dbReference type="InterPro" id="IPR039426">
    <property type="entry name" value="TonB-dep_rcpt-like"/>
</dbReference>
<comment type="similarity">
    <text evidence="12 13">Belongs to the TonB-dependent receptor family.</text>
</comment>
<evidence type="ECO:0000256" key="11">
    <source>
        <dbReference type="ARBA" id="ARBA00023237"/>
    </source>
</evidence>
<keyword evidence="10 12" id="KW-0472">Membrane</keyword>
<dbReference type="Pfam" id="PF00593">
    <property type="entry name" value="TonB_dep_Rec_b-barrel"/>
    <property type="match status" value="1"/>
</dbReference>
<dbReference type="SUPFAM" id="SSF56935">
    <property type="entry name" value="Porins"/>
    <property type="match status" value="1"/>
</dbReference>
<evidence type="ECO:0000313" key="18">
    <source>
        <dbReference type="Proteomes" id="UP000191680"/>
    </source>
</evidence>
<evidence type="ECO:0000256" key="10">
    <source>
        <dbReference type="ARBA" id="ARBA00023136"/>
    </source>
</evidence>
<evidence type="ECO:0000256" key="5">
    <source>
        <dbReference type="ARBA" id="ARBA00022692"/>
    </source>
</evidence>
<dbReference type="SUPFAM" id="SSF49464">
    <property type="entry name" value="Carboxypeptidase regulatory domain-like"/>
    <property type="match status" value="1"/>
</dbReference>
<dbReference type="GO" id="GO:0015344">
    <property type="term" value="F:siderophore uptake transmembrane transporter activity"/>
    <property type="evidence" value="ECO:0007669"/>
    <property type="project" value="TreeGrafter"/>
</dbReference>
<evidence type="ECO:0000256" key="12">
    <source>
        <dbReference type="PROSITE-ProRule" id="PRU01360"/>
    </source>
</evidence>
<evidence type="ECO:0000256" key="9">
    <source>
        <dbReference type="ARBA" id="ARBA00023077"/>
    </source>
</evidence>
<name>A0A1V6LPN5_9FLAO</name>
<comment type="subcellular location">
    <subcellularLocation>
        <location evidence="1 12">Cell outer membrane</location>
        <topology evidence="1 12">Multi-pass membrane protein</topology>
    </subcellularLocation>
</comment>
<keyword evidence="2 12" id="KW-0813">Transport</keyword>
<organism evidence="17 18">
    <name type="scientific">Croceivirga radicis</name>
    <dbReference type="NCBI Taxonomy" id="1929488"/>
    <lineage>
        <taxon>Bacteria</taxon>
        <taxon>Pseudomonadati</taxon>
        <taxon>Bacteroidota</taxon>
        <taxon>Flavobacteriia</taxon>
        <taxon>Flavobacteriales</taxon>
        <taxon>Flavobacteriaceae</taxon>
        <taxon>Croceivirga</taxon>
    </lineage>
</organism>
<keyword evidence="18" id="KW-1185">Reference proteome</keyword>
<dbReference type="OrthoDB" id="9768177at2"/>
<dbReference type="InterPro" id="IPR008969">
    <property type="entry name" value="CarboxyPept-like_regulatory"/>
</dbReference>
<dbReference type="Gene3D" id="2.170.130.10">
    <property type="entry name" value="TonB-dependent receptor, plug domain"/>
    <property type="match status" value="1"/>
</dbReference>
<evidence type="ECO:0000256" key="13">
    <source>
        <dbReference type="RuleBase" id="RU003357"/>
    </source>
</evidence>
<dbReference type="InterPro" id="IPR023996">
    <property type="entry name" value="TonB-dep_OMP_SusC/RagA"/>
</dbReference>
<dbReference type="PANTHER" id="PTHR32552:SF68">
    <property type="entry name" value="FERRICHROME OUTER MEMBRANE TRANSPORTER_PHAGE RECEPTOR"/>
    <property type="match status" value="1"/>
</dbReference>
<feature type="signal peptide" evidence="14">
    <location>
        <begin position="1"/>
        <end position="22"/>
    </location>
</feature>
<dbReference type="InterPro" id="IPR037066">
    <property type="entry name" value="Plug_dom_sf"/>
</dbReference>
<keyword evidence="11 12" id="KW-0998">Cell outer membrane</keyword>
<evidence type="ECO:0000256" key="1">
    <source>
        <dbReference type="ARBA" id="ARBA00004571"/>
    </source>
</evidence>
<dbReference type="PROSITE" id="PS52016">
    <property type="entry name" value="TONB_DEPENDENT_REC_3"/>
    <property type="match status" value="1"/>
</dbReference>
<evidence type="ECO:0000256" key="14">
    <source>
        <dbReference type="SAM" id="SignalP"/>
    </source>
</evidence>
<keyword evidence="8" id="KW-0406">Ion transport</keyword>
<dbReference type="RefSeq" id="WP_010517759.1">
    <property type="nucleotide sequence ID" value="NZ_AFOE01000014.1"/>
</dbReference>
<dbReference type="NCBIfam" id="TIGR04057">
    <property type="entry name" value="SusC_RagA_signa"/>
    <property type="match status" value="1"/>
</dbReference>
<dbReference type="PANTHER" id="PTHR32552">
    <property type="entry name" value="FERRICHROME IRON RECEPTOR-RELATED"/>
    <property type="match status" value="1"/>
</dbReference>
<gene>
    <name evidence="17" type="ORF">BUL40_12800</name>
</gene>
<accession>A0A1V6LPN5</accession>
<feature type="domain" description="TonB-dependent receptor-like beta-barrel" evidence="15">
    <location>
        <begin position="462"/>
        <end position="1018"/>
    </location>
</feature>
<sequence>MRTKLKFILTLLTAFTVHLSFAQQAISGTVTDQDGLPLPGVNIMVKGTTNGTQTDFDGNYTITASNGDVLVYTYIGMTDATRTVGANTTINLAMQEDAQALDEVVVTALGISREEKSLGYSSQQLESESIADVPTTNVVNALSGKIAGVNITQSSGDIGSSSRITVRGVSTIFGNSQPLIVVDGAVVDNNTYNGGNAGTDVPNGLADINPQDIESINVLKGGEATALYGMRGTNGVLVITTKTGKKGKALGISINSTVSFSNPYIFPDYQNEYGQGHSPDLFHFIDGFGYDEGLAGGDGGTDESWGPRLDAGLEFVQFGSYIQNPDNPQPLPWVSYPNSVVDNFYQTGLSTDNTVALSGGTESTSYRLSLGLTDATGIVYNTDLKKYNIAGNVSFDLNEKWSAGFSARYTKSTSDQRNGVGYGEVSNQVGQLVWSARQVDWSLLKDWRNLPLINTVDDGRERLTPLNWNLRYNNNPFWALDNNLNPWERNRFIATANIGHQFNDKFRFDVSTAIDYFDDTREKQFKYGTVDFRNGYYQLEERNRYEVNSQAMFSYDDRYGADDQWKLNLLVGGQIMVNKYSYFGGIAQNLVIDNLFNLANSDGAPVLSDDSSQQRINSLYGTGSLSYNDNIYLNFSGRNDWASVLPIQNNSIFYPAVSTSVLAHDILNIESQQLNFLKLRASWAQTGSAGPLSAYSVNPVYELSGNPLNGSTPTAFVPNTAWNSDIKAQTETAIEAGIETRLFQNRVNLNLTYYNKKNEDVIMPLDVSSSSGFTSTWKNAATITNEGVEAFLGIDILRSAKDNGLNLGVDINFAKNVNEVSDIEGSGVINLSAGGLWNVNTQARNGESIGAIFGPAFARDEASGKIIYENGLPVIGDNKILGNSQPDWVGGVGINASFKGFRFRTLFDAKIGGEVYSQTNTWGMLSGILEETVIGRESGIIGDGVMSDGAGGFVPNNVVVPAIDYYSSAFNQNIAESSVYDATFVKWRELSLSYDIPRQFFENIGVQSVNLGVNIRNLAVLYRKAPHIDPETAFGTQIGQQGLEYAQTPATRTIGVSLNVNF</sequence>
<evidence type="ECO:0000256" key="2">
    <source>
        <dbReference type="ARBA" id="ARBA00022448"/>
    </source>
</evidence>
<dbReference type="GO" id="GO:0009279">
    <property type="term" value="C:cell outer membrane"/>
    <property type="evidence" value="ECO:0007669"/>
    <property type="project" value="UniProtKB-SubCell"/>
</dbReference>
<feature type="chain" id="PRO_5010739815" evidence="14">
    <location>
        <begin position="23"/>
        <end position="1062"/>
    </location>
</feature>
<evidence type="ECO:0000259" key="16">
    <source>
        <dbReference type="Pfam" id="PF07715"/>
    </source>
</evidence>
<dbReference type="EMBL" id="MTBC01000009">
    <property type="protein sequence ID" value="OQD41987.1"/>
    <property type="molecule type" value="Genomic_DNA"/>
</dbReference>
<reference evidence="17 18" key="1">
    <citation type="submission" date="2016-12" db="EMBL/GenBank/DDBJ databases">
        <authorList>
            <person name="Song W.-J."/>
            <person name="Kurnit D.M."/>
        </authorList>
    </citation>
    <scope>NUCLEOTIDE SEQUENCE [LARGE SCALE GENOMIC DNA]</scope>
    <source>
        <strain evidence="17 18">HSG9</strain>
    </source>
</reference>
<evidence type="ECO:0000256" key="4">
    <source>
        <dbReference type="ARBA" id="ARBA00022496"/>
    </source>
</evidence>